<dbReference type="ExpressionAtlas" id="A0A1D6F0P0">
    <property type="expression patterns" value="baseline and differential"/>
</dbReference>
<dbReference type="InterPro" id="IPR023801">
    <property type="entry name" value="His_deacetylse_dom"/>
</dbReference>
<dbReference type="Pfam" id="PF00850">
    <property type="entry name" value="Hist_deacetyl"/>
    <property type="match status" value="1"/>
</dbReference>
<dbReference type="EMBL" id="CM007648">
    <property type="protein sequence ID" value="ONM25062.1"/>
    <property type="molecule type" value="Genomic_DNA"/>
</dbReference>
<comment type="cofactor">
    <cofactor evidence="1">
        <name>Zn(2+)</name>
        <dbReference type="ChEBI" id="CHEBI:29105"/>
    </cofactor>
</comment>
<gene>
    <name evidence="3" type="ORF">ZEAMMB73_Zm00001d006780</name>
</gene>
<proteinExistence type="predicted"/>
<evidence type="ECO:0000256" key="1">
    <source>
        <dbReference type="ARBA" id="ARBA00001947"/>
    </source>
</evidence>
<sequence length="282" mass="30914">MAEPAPAPPVTAPLVGLLYDERMCAHATPNGEEHPENPERLRSIWRKLNAAGVASRCVALKAKEAEDKYIASVHSKRHIKLMKEISSTIYDASRNKIARKFNSIYLNKGSSESAVLAAGSVIEVAEKVAAGELSSAIALVRPPGHHAEHDEAMGFCLFNNVAVAANYLLNERPDLGIKKILIVDWDVHHGNGTQKMFYDDPRVLFFSVHRFDYGSFYPSEGDASHCFIGEEAGKGYNINVPWEHGKCGDADYIAAWDHVLLPVTKVFDPDIILVSAGFDAGM</sequence>
<protein>
    <submittedName>
        <fullName evidence="3">Histone deacetylase</fullName>
    </submittedName>
</protein>
<feature type="domain" description="Histone deacetylase" evidence="2">
    <location>
        <begin position="34"/>
        <end position="280"/>
    </location>
</feature>
<accession>A0A1D6F0P0</accession>
<dbReference type="SUPFAM" id="SSF52768">
    <property type="entry name" value="Arginase/deacetylase"/>
    <property type="match status" value="1"/>
</dbReference>
<dbReference type="Gene3D" id="3.40.800.20">
    <property type="entry name" value="Histone deacetylase domain"/>
    <property type="match status" value="1"/>
</dbReference>
<dbReference type="PANTHER" id="PTHR10625:SF25">
    <property type="entry name" value="HISTONE DEACETYLASE 18-RELATED"/>
    <property type="match status" value="1"/>
</dbReference>
<evidence type="ECO:0000313" key="3">
    <source>
        <dbReference type="EMBL" id="ONM25062.1"/>
    </source>
</evidence>
<dbReference type="InterPro" id="IPR037138">
    <property type="entry name" value="His_deacetylse_dom_sf"/>
</dbReference>
<dbReference type="EMBL" id="CM007648">
    <property type="protein sequence ID" value="ONM25071.1"/>
    <property type="molecule type" value="Genomic_DNA"/>
</dbReference>
<dbReference type="InterPro" id="IPR023696">
    <property type="entry name" value="Ureohydrolase_dom_sf"/>
</dbReference>
<dbReference type="PRINTS" id="PR01270">
    <property type="entry name" value="HDASUPER"/>
</dbReference>
<dbReference type="OMA" id="CRCWLVA"/>
<name>A0A1D6F0P0_MAIZE</name>
<dbReference type="PANTHER" id="PTHR10625">
    <property type="entry name" value="HISTONE DEACETYLASE HDAC1-RELATED"/>
    <property type="match status" value="1"/>
</dbReference>
<dbReference type="InterPro" id="IPR000286">
    <property type="entry name" value="HDACs"/>
</dbReference>
<organism evidence="3">
    <name type="scientific">Zea mays</name>
    <name type="common">Maize</name>
    <dbReference type="NCBI Taxonomy" id="4577"/>
    <lineage>
        <taxon>Eukaryota</taxon>
        <taxon>Viridiplantae</taxon>
        <taxon>Streptophyta</taxon>
        <taxon>Embryophyta</taxon>
        <taxon>Tracheophyta</taxon>
        <taxon>Spermatophyta</taxon>
        <taxon>Magnoliopsida</taxon>
        <taxon>Liliopsida</taxon>
        <taxon>Poales</taxon>
        <taxon>Poaceae</taxon>
        <taxon>PACMAD clade</taxon>
        <taxon>Panicoideae</taxon>
        <taxon>Andropogonodae</taxon>
        <taxon>Andropogoneae</taxon>
        <taxon>Tripsacinae</taxon>
        <taxon>Zea</taxon>
    </lineage>
</organism>
<evidence type="ECO:0000259" key="2">
    <source>
        <dbReference type="Pfam" id="PF00850"/>
    </source>
</evidence>
<reference evidence="3" key="1">
    <citation type="submission" date="2015-12" db="EMBL/GenBank/DDBJ databases">
        <title>Update maize B73 reference genome by single molecule sequencing technologies.</title>
        <authorList>
            <consortium name="Maize Genome Sequencing Project"/>
            <person name="Ware D."/>
        </authorList>
    </citation>
    <scope>NUCLEOTIDE SEQUENCE [LARGE SCALE GENOMIC DNA]</scope>
    <source>
        <tissue evidence="3">Seedling</tissue>
    </source>
</reference>
<dbReference type="AlphaFoldDB" id="A0A1D6F0P0"/>